<dbReference type="GO" id="GO:0008641">
    <property type="term" value="F:ubiquitin-like modifier activating enzyme activity"/>
    <property type="evidence" value="ECO:0007669"/>
    <property type="project" value="InterPro"/>
</dbReference>
<keyword evidence="5" id="KW-0482">Metalloprotease</keyword>
<dbReference type="InterPro" id="IPR028090">
    <property type="entry name" value="JAB_dom_prok"/>
</dbReference>
<evidence type="ECO:0000256" key="3">
    <source>
        <dbReference type="ARBA" id="ARBA00022801"/>
    </source>
</evidence>
<dbReference type="eggNOG" id="COG1310">
    <property type="taxonomic scope" value="Bacteria"/>
</dbReference>
<dbReference type="STRING" id="203122.Sde_0208"/>
<evidence type="ECO:0000313" key="8">
    <source>
        <dbReference type="EMBL" id="ABD79472.1"/>
    </source>
</evidence>
<feature type="domain" description="THIF-type NAD/FAD binding fold" evidence="6">
    <location>
        <begin position="362"/>
        <end position="473"/>
    </location>
</feature>
<dbReference type="Gene3D" id="3.40.50.720">
    <property type="entry name" value="NAD(P)-binding Rossmann-like Domain"/>
    <property type="match status" value="1"/>
</dbReference>
<dbReference type="HOGENOM" id="CLU_021897_0_0_6"/>
<keyword evidence="4" id="KW-0862">Zinc</keyword>
<dbReference type="GO" id="GO:0006508">
    <property type="term" value="P:proteolysis"/>
    <property type="evidence" value="ECO:0007669"/>
    <property type="project" value="UniProtKB-KW"/>
</dbReference>
<dbReference type="GO" id="GO:0046872">
    <property type="term" value="F:metal ion binding"/>
    <property type="evidence" value="ECO:0007669"/>
    <property type="project" value="UniProtKB-KW"/>
</dbReference>
<dbReference type="Proteomes" id="UP000001947">
    <property type="component" value="Chromosome"/>
</dbReference>
<accession>Q21PA7</accession>
<organism evidence="8 9">
    <name type="scientific">Saccharophagus degradans (strain 2-40 / ATCC 43961 / DSM 17024)</name>
    <dbReference type="NCBI Taxonomy" id="203122"/>
    <lineage>
        <taxon>Bacteria</taxon>
        <taxon>Pseudomonadati</taxon>
        <taxon>Pseudomonadota</taxon>
        <taxon>Gammaproteobacteria</taxon>
        <taxon>Cellvibrionales</taxon>
        <taxon>Cellvibrionaceae</taxon>
        <taxon>Saccharophagus</taxon>
    </lineage>
</organism>
<keyword evidence="1" id="KW-0645">Protease</keyword>
<evidence type="ECO:0000256" key="2">
    <source>
        <dbReference type="ARBA" id="ARBA00022723"/>
    </source>
</evidence>
<protein>
    <submittedName>
        <fullName evidence="8">UBA/THIF-type NAD/FAD binding fold</fullName>
    </submittedName>
</protein>
<dbReference type="Pfam" id="PF00899">
    <property type="entry name" value="ThiF"/>
    <property type="match status" value="1"/>
</dbReference>
<keyword evidence="3" id="KW-0378">Hydrolase</keyword>
<dbReference type="RefSeq" id="WP_011466696.1">
    <property type="nucleotide sequence ID" value="NC_007912.1"/>
</dbReference>
<proteinExistence type="predicted"/>
<evidence type="ECO:0000256" key="1">
    <source>
        <dbReference type="ARBA" id="ARBA00022670"/>
    </source>
</evidence>
<dbReference type="KEGG" id="sde:Sde_0208"/>
<evidence type="ECO:0000259" key="7">
    <source>
        <dbReference type="Pfam" id="PF14464"/>
    </source>
</evidence>
<dbReference type="AlphaFoldDB" id="Q21PA7"/>
<dbReference type="GeneID" id="98611915"/>
<dbReference type="EMBL" id="CP000282">
    <property type="protein sequence ID" value="ABD79472.1"/>
    <property type="molecule type" value="Genomic_DNA"/>
</dbReference>
<dbReference type="OrthoDB" id="5470925at2"/>
<dbReference type="InterPro" id="IPR035985">
    <property type="entry name" value="Ubiquitin-activating_enz"/>
</dbReference>
<dbReference type="InterPro" id="IPR000594">
    <property type="entry name" value="ThiF_NAD_FAD-bd"/>
</dbReference>
<dbReference type="eggNOG" id="COG0476">
    <property type="taxonomic scope" value="Bacteria"/>
</dbReference>
<keyword evidence="2" id="KW-0479">Metal-binding</keyword>
<dbReference type="Pfam" id="PF14457">
    <property type="entry name" value="Prok-E2_A"/>
    <property type="match status" value="1"/>
</dbReference>
<dbReference type="SUPFAM" id="SSF69572">
    <property type="entry name" value="Activating enzymes of the ubiquitin-like proteins"/>
    <property type="match status" value="1"/>
</dbReference>
<reference evidence="8 9" key="1">
    <citation type="journal article" date="2008" name="PLoS Genet.">
        <title>Complete genome sequence of the complex carbohydrate-degrading marine bacterium, Saccharophagus degradans strain 2-40 T.</title>
        <authorList>
            <person name="Weiner R.M."/>
            <person name="Taylor L.E.II."/>
            <person name="Henrissat B."/>
            <person name="Hauser L."/>
            <person name="Land M."/>
            <person name="Coutinho P.M."/>
            <person name="Rancurel C."/>
            <person name="Saunders E.H."/>
            <person name="Longmire A.G."/>
            <person name="Zhang H."/>
            <person name="Bayer E.A."/>
            <person name="Gilbert H.J."/>
            <person name="Larimer F."/>
            <person name="Zhulin I.B."/>
            <person name="Ekborg N.A."/>
            <person name="Lamed R."/>
            <person name="Richardson P.M."/>
            <person name="Borovok I."/>
            <person name="Hutcheson S."/>
        </authorList>
    </citation>
    <scope>NUCLEOTIDE SEQUENCE [LARGE SCALE GENOMIC DNA]</scope>
    <source>
        <strain evidence="9">2-40 / ATCC 43961 / DSM 17024</strain>
    </source>
</reference>
<evidence type="ECO:0000259" key="6">
    <source>
        <dbReference type="Pfam" id="PF00899"/>
    </source>
</evidence>
<keyword evidence="9" id="KW-1185">Reference proteome</keyword>
<dbReference type="Pfam" id="PF14464">
    <property type="entry name" value="Prok-JAB"/>
    <property type="match status" value="1"/>
</dbReference>
<evidence type="ECO:0000313" key="9">
    <source>
        <dbReference type="Proteomes" id="UP000001947"/>
    </source>
</evidence>
<dbReference type="InterPro" id="IPR032865">
    <property type="entry name" value="Prok-E2_A"/>
</dbReference>
<evidence type="ECO:0000256" key="4">
    <source>
        <dbReference type="ARBA" id="ARBA00022833"/>
    </source>
</evidence>
<gene>
    <name evidence="8" type="ordered locus">Sde_0208</name>
</gene>
<feature type="domain" description="JAB" evidence="7">
    <location>
        <begin position="622"/>
        <end position="726"/>
    </location>
</feature>
<dbReference type="GO" id="GO:0008237">
    <property type="term" value="F:metallopeptidase activity"/>
    <property type="evidence" value="ECO:0007669"/>
    <property type="project" value="UniProtKB-KW"/>
</dbReference>
<sequence>MAEEKPEREITPDIHDVIRWLDETRSVAGIQTVTSSDDGVVVATNWRVDLPIRFESEGETESGIRSIEAVSWVFPWEYPLRAPQPKLREDFPLTLPHINPVVEGEDISPCIAEVDLTDLLHSSGIEAVFGAMTHWLNNAASGELLCPVQGWEPVRRDNASGLISADTYAIREELNNYAPVRYCRYRYTVFGETNDLVLGRIETPTLGSPNSVFKAKDVGILNGIRHGLALLLQVDGIVGEYWAESVKTLADLKGLLKKLQLIDAFDARLKHVMATSSPKACAARNKARVEEFLVVIAVKRPFSVIGAGNPWELLPYRVCFTGNSERLAGDTPVYAPLMIKSTCPAMLRAVSGVEQDAEAIPISFIGCGSLGSKMALHLAKSGRYEFSLIDDDIFSSHNNARYGAVVDGFDSIGCPKVTLVARDIQALGVRVEPLKVDVLELGKSKPAIADKKFRYILDTSASLPVRYFLAHHAKLSACLMHSILYGKATMGVLAIEGKERSVRVDDLMAYTNTLCVKDDLVQKAMYGGAITRESFGDGCSSATTIMDDIGLSILSAALAGKVNQHIGENTGPGEGLLNIGHLDKDYNLEWTSHVLPATHVISRDTHFCWEIRVLGNIRDQIERESKGSSVEQGGVLAGMVCHLSKTIYVTLVVPAPDGTIRTPARLDIATTGLEEIFENIHSATNGQITLLGTWHSHTTPSPPSLKDRVTYEKLAKNYDLPVVMLVYTGGRIERV</sequence>
<evidence type="ECO:0000256" key="5">
    <source>
        <dbReference type="ARBA" id="ARBA00023049"/>
    </source>
</evidence>
<name>Q21PA7_SACD2</name>